<sequence>MTHSTDNQFIDIENAAHSGAFGVNSIPEPTEAQRKSGNYKMGRVDYQGLAIAIEQPRGTYRTGIDSKTGKRWISRMAAHYGYISRTKGNDGDGIDCFLGPFLQSETVYVINQFVDGRFDEHKAMLGFANGESARSSYLGSYDRGWNGMESIVPVSLSQLKWWL</sequence>
<name>A0A2P7NRD1_9PROT</name>
<gene>
    <name evidence="2" type="ORF">C7H79_15840</name>
</gene>
<accession>A0A2P7NRD1</accession>
<keyword evidence="3" id="KW-1185">Reference proteome</keyword>
<protein>
    <recommendedName>
        <fullName evidence="1">Inorganic pyrophosphatase domain-containing protein</fullName>
    </recommendedName>
</protein>
<reference evidence="2 3" key="1">
    <citation type="submission" date="2018-03" db="EMBL/GenBank/DDBJ databases">
        <title>Draft genome of Nitrosomonas supralitoralis APG5.</title>
        <authorList>
            <person name="Urakawa H."/>
            <person name="Lopez J.V."/>
        </authorList>
    </citation>
    <scope>NUCLEOTIDE SEQUENCE [LARGE SCALE GENOMIC DNA]</scope>
    <source>
        <strain evidence="2 3">APG5</strain>
    </source>
</reference>
<feature type="domain" description="Inorganic pyrophosphatase" evidence="1">
    <location>
        <begin position="31"/>
        <end position="163"/>
    </location>
</feature>
<evidence type="ECO:0000313" key="2">
    <source>
        <dbReference type="EMBL" id="PSJ16023.1"/>
    </source>
</evidence>
<dbReference type="InterPro" id="IPR041595">
    <property type="entry name" value="Inorganic_Pase"/>
</dbReference>
<evidence type="ECO:0000259" key="1">
    <source>
        <dbReference type="Pfam" id="PF18823"/>
    </source>
</evidence>
<dbReference type="OrthoDB" id="343736at2"/>
<dbReference type="Proteomes" id="UP000241912">
    <property type="component" value="Unassembled WGS sequence"/>
</dbReference>
<dbReference type="RefSeq" id="WP_106708234.1">
    <property type="nucleotide sequence ID" value="NZ_PXXU01000083.1"/>
</dbReference>
<dbReference type="AlphaFoldDB" id="A0A2P7NRD1"/>
<proteinExistence type="predicted"/>
<dbReference type="EMBL" id="PXXU01000083">
    <property type="protein sequence ID" value="PSJ16023.1"/>
    <property type="molecule type" value="Genomic_DNA"/>
</dbReference>
<organism evidence="2 3">
    <name type="scientific">Nitrosomonas supralitoralis</name>
    <dbReference type="NCBI Taxonomy" id="2116706"/>
    <lineage>
        <taxon>Bacteria</taxon>
        <taxon>Pseudomonadati</taxon>
        <taxon>Pseudomonadota</taxon>
        <taxon>Betaproteobacteria</taxon>
        <taxon>Nitrosomonadales</taxon>
        <taxon>Nitrosomonadaceae</taxon>
        <taxon>Nitrosomonas</taxon>
    </lineage>
</organism>
<evidence type="ECO:0000313" key="3">
    <source>
        <dbReference type="Proteomes" id="UP000241912"/>
    </source>
</evidence>
<dbReference type="Pfam" id="PF18823">
    <property type="entry name" value="InPase"/>
    <property type="match status" value="1"/>
</dbReference>
<comment type="caution">
    <text evidence="2">The sequence shown here is derived from an EMBL/GenBank/DDBJ whole genome shotgun (WGS) entry which is preliminary data.</text>
</comment>